<organism evidence="4 5">
    <name type="scientific">Cladonia borealis</name>
    <dbReference type="NCBI Taxonomy" id="184061"/>
    <lineage>
        <taxon>Eukaryota</taxon>
        <taxon>Fungi</taxon>
        <taxon>Dikarya</taxon>
        <taxon>Ascomycota</taxon>
        <taxon>Pezizomycotina</taxon>
        <taxon>Lecanoromycetes</taxon>
        <taxon>OSLEUM clade</taxon>
        <taxon>Lecanoromycetidae</taxon>
        <taxon>Lecanorales</taxon>
        <taxon>Lecanorineae</taxon>
        <taxon>Cladoniaceae</taxon>
        <taxon>Cladonia</taxon>
    </lineage>
</organism>
<dbReference type="InterPro" id="IPR057559">
    <property type="entry name" value="SAM_6"/>
</dbReference>
<feature type="region of interest" description="Disordered" evidence="1">
    <location>
        <begin position="696"/>
        <end position="721"/>
    </location>
</feature>
<evidence type="ECO:0000313" key="5">
    <source>
        <dbReference type="Proteomes" id="UP001166286"/>
    </source>
</evidence>
<feature type="domain" description="DUF7102" evidence="2">
    <location>
        <begin position="657"/>
        <end position="839"/>
    </location>
</feature>
<evidence type="ECO:0000256" key="1">
    <source>
        <dbReference type="SAM" id="MobiDB-lite"/>
    </source>
</evidence>
<dbReference type="Pfam" id="PF23395">
    <property type="entry name" value="SAM_6"/>
    <property type="match status" value="1"/>
</dbReference>
<protein>
    <submittedName>
        <fullName evidence="4">Uncharacterized protein</fullName>
    </submittedName>
</protein>
<accession>A0AA39R2F2</accession>
<proteinExistence type="predicted"/>
<sequence>MSQGEEPSIIDYARFYGLISDHLEPHPLQGTAARDTFRPLELDDDDDGLLPPNFPAYGIPQERLTVDAGAAAVLSSIAALAEVPPAGDDVIDVHRIRNLKLELPLLRSDHEVDMLNFGPRIVPDLEHEFLPLEPVSEEADEGLTWPPTFYRLPGKFANESASEKLHLSSNVLAYLQETLNFHLDDHEGFECDLGYKKRVKVDPVSPPLLPLSPIATPYIPSSDTGHLDLLSDHTSPTGKEAYEAERKVFENDAINISREADSGSPFSDPTFLESDSLGDIYSPLKGIKDPPSSPPPLRASLQDRKVEVPLSPLHLERTPLSKKKSVSFSEILPELISELPPPIPKAENTSSSDIDAIFEEAIAPIGLKAERTIEQEQLQEEDTTLRVLVPVIDFSLPIAPWKASFQAPMFDKGGESYKEILTEMKALHFSKHIWPMSGKAERELRWAPFPSALGRVESQERISDDGSASKYLAQPERVDVKALTWKPEGLRLLDDLADSDGELEEGRFPEETNFEFLIKKRKLELDESQTISSGSDASNNSPKANPSSKRHATALFPEGNLHSTTQMDRFSKISPCKQSSIDGFSTMGALDEFLSIRKGFIIKPKMLKAEHHFPTSSLIPLFDLPKGTSENEIPAPVSKSQLLPFPQIEPPTIPTPFVISATLLSIRPLFRRIEHLFPSAVFIERDFTLHLPLPQRPLSRSNSNPQLHPPSPKGTTTPPLLTSTIADEADLLLSPGTGLICTTLQKIKQRSLPGQISHSAIRERVLRTSPRYERVLIVISENRHDRASQLDNGDSTALIEFTAFCSNVIESEVHVIFLAGGEEELAKWIVAMMIKYAVAEHEEVKLIQDETLWEIWLRRAGMNAFAAQAVLGKLKQGESYGGADSGKGDEFDGEWGLKAFVIMSAQERYERFEVLLGGRNMLGRVGEVVDERW</sequence>
<dbReference type="AlphaFoldDB" id="A0AA39R2F2"/>
<reference evidence="4" key="1">
    <citation type="submission" date="2023-03" db="EMBL/GenBank/DDBJ databases">
        <title>Complete genome of Cladonia borealis.</title>
        <authorList>
            <person name="Park H."/>
        </authorList>
    </citation>
    <scope>NUCLEOTIDE SEQUENCE</scope>
    <source>
        <strain evidence="4">ANT050790</strain>
    </source>
</reference>
<evidence type="ECO:0000259" key="2">
    <source>
        <dbReference type="Pfam" id="PF23394"/>
    </source>
</evidence>
<evidence type="ECO:0000259" key="3">
    <source>
        <dbReference type="Pfam" id="PF23395"/>
    </source>
</evidence>
<dbReference type="InterPro" id="IPR055528">
    <property type="entry name" value="DUF7102"/>
</dbReference>
<comment type="caution">
    <text evidence="4">The sequence shown here is derived from an EMBL/GenBank/DDBJ whole genome shotgun (WGS) entry which is preliminary data.</text>
</comment>
<feature type="region of interest" description="Disordered" evidence="1">
    <location>
        <begin position="529"/>
        <end position="550"/>
    </location>
</feature>
<feature type="compositionally biased region" description="Low complexity" evidence="1">
    <location>
        <begin position="537"/>
        <end position="547"/>
    </location>
</feature>
<gene>
    <name evidence="4" type="ORF">JMJ35_005236</name>
</gene>
<name>A0AA39R2F2_9LECA</name>
<dbReference type="Proteomes" id="UP001166286">
    <property type="component" value="Unassembled WGS sequence"/>
</dbReference>
<feature type="domain" description="SAM-like" evidence="3">
    <location>
        <begin position="847"/>
        <end position="928"/>
    </location>
</feature>
<keyword evidence="5" id="KW-1185">Reference proteome</keyword>
<evidence type="ECO:0000313" key="4">
    <source>
        <dbReference type="EMBL" id="KAK0512108.1"/>
    </source>
</evidence>
<dbReference type="EMBL" id="JAFEKC020000011">
    <property type="protein sequence ID" value="KAK0512108.1"/>
    <property type="molecule type" value="Genomic_DNA"/>
</dbReference>
<dbReference type="Pfam" id="PF23394">
    <property type="entry name" value="DUF7102"/>
    <property type="match status" value="1"/>
</dbReference>